<feature type="transmembrane region" description="Helical" evidence="1">
    <location>
        <begin position="184"/>
        <end position="201"/>
    </location>
</feature>
<dbReference type="InterPro" id="IPR046264">
    <property type="entry name" value="DUF6297"/>
</dbReference>
<protein>
    <submittedName>
        <fullName evidence="2">DUF6297 family protein</fullName>
    </submittedName>
</protein>
<keyword evidence="3" id="KW-1185">Reference proteome</keyword>
<reference evidence="2 3" key="1">
    <citation type="submission" date="2024-10" db="EMBL/GenBank/DDBJ databases">
        <title>The Natural Products Discovery Center: Release of the First 8490 Sequenced Strains for Exploring Actinobacteria Biosynthetic Diversity.</title>
        <authorList>
            <person name="Kalkreuter E."/>
            <person name="Kautsar S.A."/>
            <person name="Yang D."/>
            <person name="Bader C.D."/>
            <person name="Teijaro C.N."/>
            <person name="Fluegel L."/>
            <person name="Davis C.M."/>
            <person name="Simpson J.R."/>
            <person name="Lauterbach L."/>
            <person name="Steele A.D."/>
            <person name="Gui C."/>
            <person name="Meng S."/>
            <person name="Li G."/>
            <person name="Viehrig K."/>
            <person name="Ye F."/>
            <person name="Su P."/>
            <person name="Kiefer A.F."/>
            <person name="Nichols A."/>
            <person name="Cepeda A.J."/>
            <person name="Yan W."/>
            <person name="Fan B."/>
            <person name="Jiang Y."/>
            <person name="Adhikari A."/>
            <person name="Zheng C.-J."/>
            <person name="Schuster L."/>
            <person name="Cowan T.M."/>
            <person name="Smanski M.J."/>
            <person name="Chevrette M.G."/>
            <person name="De Carvalho L.P.S."/>
            <person name="Shen B."/>
        </authorList>
    </citation>
    <scope>NUCLEOTIDE SEQUENCE [LARGE SCALE GENOMIC DNA]</scope>
    <source>
        <strain evidence="2 3">NPDC050545</strain>
    </source>
</reference>
<name>A0ABW7YR77_9ACTN</name>
<feature type="transmembrane region" description="Helical" evidence="1">
    <location>
        <begin position="306"/>
        <end position="330"/>
    </location>
</feature>
<evidence type="ECO:0000313" key="2">
    <source>
        <dbReference type="EMBL" id="MFI6498417.1"/>
    </source>
</evidence>
<feature type="transmembrane region" description="Helical" evidence="1">
    <location>
        <begin position="86"/>
        <end position="103"/>
    </location>
</feature>
<dbReference type="EMBL" id="JBITGY010000003">
    <property type="protein sequence ID" value="MFI6498417.1"/>
    <property type="molecule type" value="Genomic_DNA"/>
</dbReference>
<feature type="transmembrane region" description="Helical" evidence="1">
    <location>
        <begin position="26"/>
        <end position="46"/>
    </location>
</feature>
<evidence type="ECO:0000313" key="3">
    <source>
        <dbReference type="Proteomes" id="UP001612741"/>
    </source>
</evidence>
<organism evidence="2 3">
    <name type="scientific">Nonomuraea typhae</name>
    <dbReference type="NCBI Taxonomy" id="2603600"/>
    <lineage>
        <taxon>Bacteria</taxon>
        <taxon>Bacillati</taxon>
        <taxon>Actinomycetota</taxon>
        <taxon>Actinomycetes</taxon>
        <taxon>Streptosporangiales</taxon>
        <taxon>Streptosporangiaceae</taxon>
        <taxon>Nonomuraea</taxon>
    </lineage>
</organism>
<dbReference type="Proteomes" id="UP001612741">
    <property type="component" value="Unassembled WGS sequence"/>
</dbReference>
<dbReference type="RefSeq" id="WP_397081664.1">
    <property type="nucleotide sequence ID" value="NZ_JBITGY010000003.1"/>
</dbReference>
<keyword evidence="1" id="KW-0812">Transmembrane</keyword>
<feature type="transmembrane region" description="Helical" evidence="1">
    <location>
        <begin position="275"/>
        <end position="294"/>
    </location>
</feature>
<feature type="transmembrane region" description="Helical" evidence="1">
    <location>
        <begin position="350"/>
        <end position="367"/>
    </location>
</feature>
<sequence length="372" mass="37713">MVAGAGLGLAALAVTGAPDHLVWRLTGALVLGVSAGTGGMALAVLAQTADPWDLALRLLIAALVVAAAVLMLVAGAHVLAAVPAPAWSAVPAALSAFLVRLAWPALGRIPARRLLTSSARAGHLASAATALDPSLLTWIAEDAHWRGRRLHSKSWPTPPRAARAAVFVPAWQEVRRLTRWPGRLAVLAGAVVLPAMIARAGGGAGPVGIAVLAGGLTAAACAVSGVRWDADDPSFSRLLALRRRDLLAARAVVPGLLAAAWMAAALAILPGLPAALLWFAPLAAPALAAAALRMARRAPVDHAMPVLNIAGGAIPSGPLIWGLTGLDLAFAGAWPAAYALVAQPADVRTALILQGVAGAGVLALYLMRTSNR</sequence>
<proteinExistence type="predicted"/>
<keyword evidence="1" id="KW-0472">Membrane</keyword>
<evidence type="ECO:0000256" key="1">
    <source>
        <dbReference type="SAM" id="Phobius"/>
    </source>
</evidence>
<gene>
    <name evidence="2" type="ORF">ACIBG2_13575</name>
</gene>
<keyword evidence="1" id="KW-1133">Transmembrane helix</keyword>
<feature type="transmembrane region" description="Helical" evidence="1">
    <location>
        <begin position="58"/>
        <end position="80"/>
    </location>
</feature>
<comment type="caution">
    <text evidence="2">The sequence shown here is derived from an EMBL/GenBank/DDBJ whole genome shotgun (WGS) entry which is preliminary data.</text>
</comment>
<dbReference type="Pfam" id="PF19814">
    <property type="entry name" value="DUF6297"/>
    <property type="match status" value="1"/>
</dbReference>
<feature type="transmembrane region" description="Helical" evidence="1">
    <location>
        <begin position="247"/>
        <end position="269"/>
    </location>
</feature>
<feature type="transmembrane region" description="Helical" evidence="1">
    <location>
        <begin position="207"/>
        <end position="226"/>
    </location>
</feature>
<accession>A0ABW7YR77</accession>